<proteinExistence type="predicted"/>
<organism evidence="7 8">
    <name type="scientific">Pseudomonas chlororaphis</name>
    <dbReference type="NCBI Taxonomy" id="587753"/>
    <lineage>
        <taxon>Bacteria</taxon>
        <taxon>Pseudomonadati</taxon>
        <taxon>Pseudomonadota</taxon>
        <taxon>Gammaproteobacteria</taxon>
        <taxon>Pseudomonadales</taxon>
        <taxon>Pseudomonadaceae</taxon>
        <taxon>Pseudomonas</taxon>
    </lineage>
</organism>
<feature type="binding site" evidence="5">
    <location>
        <position position="128"/>
    </location>
    <ligand>
        <name>Mg(2+)</name>
        <dbReference type="ChEBI" id="CHEBI:18420"/>
    </ligand>
</feature>
<comment type="cofactor">
    <cofactor evidence="1">
        <name>Mg(2+)</name>
        <dbReference type="ChEBI" id="CHEBI:18420"/>
    </cofactor>
</comment>
<gene>
    <name evidence="7" type="ORF">C4K04_1544</name>
</gene>
<dbReference type="GO" id="GO:0003824">
    <property type="term" value="F:catalytic activity"/>
    <property type="evidence" value="ECO:0007669"/>
    <property type="project" value="InterPro"/>
</dbReference>
<dbReference type="PANTHER" id="PTHR32308">
    <property type="entry name" value="LYASE BETA SUBUNIT, PUTATIVE (AFU_ORTHOLOGUE AFUA_4G13030)-RELATED"/>
    <property type="match status" value="1"/>
</dbReference>
<sequence length="284" mass="30060">MSRSYSWRSMLFVPANNPKLIQSAIKRGADAIILDLEDSVIPSAKASARESLQESVDCVADAGIDVVIRVNSSLKDMVKDIAAADLSQVTAILVPKCDDSFRVKAAAELIESYRNDYELSPVIIALIESPIGILNLNEIAQASPLLKGLLLGSEDYCAALETAPSEAVLTLPATQVAIAAAAHNLHALGLVGSLADYSDLDLFAARVRASRAVGLKGAALIHPSQVAPTNLGFSASSVEVELAVRIVSEFEQAKLEGKGAIAVDGKMIDEPVYQRALRLANAKR</sequence>
<dbReference type="PIRSF" id="PIRSF015582">
    <property type="entry name" value="Cit_lyase_B"/>
    <property type="match status" value="1"/>
</dbReference>
<feature type="domain" description="HpcH/HpaI aldolase/citrate lyase" evidence="6">
    <location>
        <begin position="8"/>
        <end position="223"/>
    </location>
</feature>
<dbReference type="GO" id="GO:0006107">
    <property type="term" value="P:oxaloacetate metabolic process"/>
    <property type="evidence" value="ECO:0007669"/>
    <property type="project" value="TreeGrafter"/>
</dbReference>
<evidence type="ECO:0000313" key="7">
    <source>
        <dbReference type="EMBL" id="AZE47234.1"/>
    </source>
</evidence>
<feature type="binding site" evidence="4">
    <location>
        <position position="128"/>
    </location>
    <ligand>
        <name>substrate</name>
    </ligand>
</feature>
<dbReference type="InterPro" id="IPR015813">
    <property type="entry name" value="Pyrv/PenolPyrv_kinase-like_dom"/>
</dbReference>
<dbReference type="Pfam" id="PF03328">
    <property type="entry name" value="HpcH_HpaI"/>
    <property type="match status" value="1"/>
</dbReference>
<evidence type="ECO:0000256" key="1">
    <source>
        <dbReference type="ARBA" id="ARBA00001946"/>
    </source>
</evidence>
<feature type="binding site" evidence="4">
    <location>
        <position position="69"/>
    </location>
    <ligand>
        <name>substrate</name>
    </ligand>
</feature>
<dbReference type="AlphaFoldDB" id="A0A3G7TJI0"/>
<accession>A0A3G7TJI0</accession>
<dbReference type="InterPro" id="IPR005000">
    <property type="entry name" value="Aldolase/citrate-lyase_domain"/>
</dbReference>
<dbReference type="PANTHER" id="PTHR32308:SF10">
    <property type="entry name" value="CITRATE LYASE SUBUNIT BETA"/>
    <property type="match status" value="1"/>
</dbReference>
<dbReference type="RefSeq" id="WP_124319575.1">
    <property type="nucleotide sequence ID" value="NZ_CP027753.1"/>
</dbReference>
<evidence type="ECO:0000256" key="5">
    <source>
        <dbReference type="PIRSR" id="PIRSR015582-2"/>
    </source>
</evidence>
<evidence type="ECO:0000256" key="2">
    <source>
        <dbReference type="ARBA" id="ARBA00022723"/>
    </source>
</evidence>
<dbReference type="InterPro" id="IPR040442">
    <property type="entry name" value="Pyrv_kinase-like_dom_sf"/>
</dbReference>
<keyword evidence="3 5" id="KW-0460">Magnesium</keyword>
<dbReference type="GO" id="GO:0000287">
    <property type="term" value="F:magnesium ion binding"/>
    <property type="evidence" value="ECO:0007669"/>
    <property type="project" value="TreeGrafter"/>
</dbReference>
<reference evidence="7 8" key="1">
    <citation type="submission" date="2018-03" db="EMBL/GenBank/DDBJ databases">
        <title>Diversity of phytobeneficial traits revealed by whole-genome analysis of worldwide-isolated phenazine-producing Pseudomonas spp.</title>
        <authorList>
            <person name="Biessy A."/>
            <person name="Novinscak A."/>
            <person name="Blom J."/>
            <person name="Leger G."/>
            <person name="Thomashow L.S."/>
            <person name="Cazorla F.M."/>
            <person name="Josic D."/>
            <person name="Filion M."/>
        </authorList>
    </citation>
    <scope>NUCLEOTIDE SEQUENCE [LARGE SCALE GENOMIC DNA]</scope>
    <source>
        <strain evidence="7 8">B25</strain>
    </source>
</reference>
<evidence type="ECO:0000256" key="3">
    <source>
        <dbReference type="ARBA" id="ARBA00022842"/>
    </source>
</evidence>
<name>A0A3G7TJI0_9PSED</name>
<evidence type="ECO:0000259" key="6">
    <source>
        <dbReference type="Pfam" id="PF03328"/>
    </source>
</evidence>
<dbReference type="EMBL" id="CP027753">
    <property type="protein sequence ID" value="AZE47234.1"/>
    <property type="molecule type" value="Genomic_DNA"/>
</dbReference>
<dbReference type="Proteomes" id="UP000268048">
    <property type="component" value="Chromosome"/>
</dbReference>
<feature type="binding site" evidence="5">
    <location>
        <position position="155"/>
    </location>
    <ligand>
        <name>Mg(2+)</name>
        <dbReference type="ChEBI" id="CHEBI:18420"/>
    </ligand>
</feature>
<protein>
    <recommendedName>
        <fullName evidence="6">HpcH/HpaI aldolase/citrate lyase domain-containing protein</fullName>
    </recommendedName>
</protein>
<evidence type="ECO:0000256" key="4">
    <source>
        <dbReference type="PIRSR" id="PIRSR015582-1"/>
    </source>
</evidence>
<evidence type="ECO:0000313" key="8">
    <source>
        <dbReference type="Proteomes" id="UP000268048"/>
    </source>
</evidence>
<dbReference type="SUPFAM" id="SSF51621">
    <property type="entry name" value="Phosphoenolpyruvate/pyruvate domain"/>
    <property type="match status" value="1"/>
</dbReference>
<dbReference type="Gene3D" id="3.20.20.60">
    <property type="entry name" value="Phosphoenolpyruvate-binding domains"/>
    <property type="match status" value="1"/>
</dbReference>
<keyword evidence="2 5" id="KW-0479">Metal-binding</keyword>
<dbReference type="InterPro" id="IPR011206">
    <property type="entry name" value="Citrate_lyase_beta/mcl1/mcl2"/>
</dbReference>